<sequence length="317" mass="36334">MVKSEAMKIAVTDGTMIEARVDRADFEAVGIVHIFHGMAEHMDRYVALVEKLNQQGYHVIRHNHRGHGCDVDGVRGHFDSMAQVVQDAFEIQSTLKAQFNPHLPLILIGHSMGSIIARQFVQTYPQAVQGLILSGTGYFPTWYYLANLPLLKIITLVCGKKRRMNWLNHMTTGRFNKNFKPTRTTSDWLSSDKAEVDHFIQDPHTGFLVSNQLIFSVLQTMMRTSRVKKIAHMNLELPILLISGKDDPFGANGKGIRRFGKILKRGGIHHITVQLYKNKRHEVLFEKDKETVWRHMLDWMSRQIIKKQKVGERGVTK</sequence>
<dbReference type="InterPro" id="IPR022742">
    <property type="entry name" value="Hydrolase_4"/>
</dbReference>
<evidence type="ECO:0000313" key="3">
    <source>
        <dbReference type="Proteomes" id="UP000218335"/>
    </source>
</evidence>
<dbReference type="EMBL" id="MWUU01000011">
    <property type="protein sequence ID" value="PCF54569.1"/>
    <property type="molecule type" value="Genomic_DNA"/>
</dbReference>
<protein>
    <submittedName>
        <fullName evidence="2">Lysophospholipase</fullName>
    </submittedName>
</protein>
<evidence type="ECO:0000313" key="2">
    <source>
        <dbReference type="EMBL" id="PCF54569.1"/>
    </source>
</evidence>
<evidence type="ECO:0000259" key="1">
    <source>
        <dbReference type="Pfam" id="PF12146"/>
    </source>
</evidence>
<dbReference type="InterPro" id="IPR051044">
    <property type="entry name" value="MAG_DAG_Lipase"/>
</dbReference>
<dbReference type="Gene3D" id="3.40.50.1820">
    <property type="entry name" value="alpha/beta hydrolase"/>
    <property type="match status" value="1"/>
</dbReference>
<reference evidence="2 3" key="1">
    <citation type="journal article" date="2017" name="PLoS ONE">
        <title>Development of a real-time PCR for detection of Staphylococcus pseudintermedius using a novel automated comparison of whole-genome sequences.</title>
        <authorList>
            <person name="Verstappen K.M."/>
            <person name="Huijbregts L."/>
            <person name="Spaninks M."/>
            <person name="Wagenaar J.A."/>
            <person name="Fluit A.C."/>
            <person name="Duim B."/>
        </authorList>
    </citation>
    <scope>NUCLEOTIDE SEQUENCE [LARGE SCALE GENOMIC DNA]</scope>
    <source>
        <strain evidence="2 3">215070706401-1</strain>
    </source>
</reference>
<dbReference type="InterPro" id="IPR029058">
    <property type="entry name" value="AB_hydrolase_fold"/>
</dbReference>
<dbReference type="AlphaFoldDB" id="A0A2A4GV46"/>
<dbReference type="Pfam" id="PF12146">
    <property type="entry name" value="Hydrolase_4"/>
    <property type="match status" value="1"/>
</dbReference>
<dbReference type="Proteomes" id="UP000218335">
    <property type="component" value="Unassembled WGS sequence"/>
</dbReference>
<dbReference type="PANTHER" id="PTHR11614">
    <property type="entry name" value="PHOSPHOLIPASE-RELATED"/>
    <property type="match status" value="1"/>
</dbReference>
<feature type="domain" description="Serine aminopeptidase S33" evidence="1">
    <location>
        <begin position="29"/>
        <end position="288"/>
    </location>
</feature>
<comment type="caution">
    <text evidence="2">The sequence shown here is derived from an EMBL/GenBank/DDBJ whole genome shotgun (WGS) entry which is preliminary data.</text>
</comment>
<organism evidence="2 3">
    <name type="scientific">Staphylococcus delphini</name>
    <dbReference type="NCBI Taxonomy" id="53344"/>
    <lineage>
        <taxon>Bacteria</taxon>
        <taxon>Bacillati</taxon>
        <taxon>Bacillota</taxon>
        <taxon>Bacilli</taxon>
        <taxon>Bacillales</taxon>
        <taxon>Staphylococcaceae</taxon>
        <taxon>Staphylococcus</taxon>
        <taxon>Staphylococcus intermedius group</taxon>
    </lineage>
</organism>
<gene>
    <name evidence="2" type="ORF">B5C08_08830</name>
</gene>
<proteinExistence type="predicted"/>
<accession>A0A2A4GV46</accession>
<dbReference type="RefSeq" id="WP_096593170.1">
    <property type="nucleotide sequence ID" value="NZ_MWRM01000001.1"/>
</dbReference>
<name>A0A2A4GV46_9STAP</name>
<dbReference type="SUPFAM" id="SSF53474">
    <property type="entry name" value="alpha/beta-Hydrolases"/>
    <property type="match status" value="1"/>
</dbReference>